<dbReference type="InterPro" id="IPR031148">
    <property type="entry name" value="Plexin"/>
</dbReference>
<dbReference type="OrthoDB" id="546826at2759"/>
<protein>
    <submittedName>
        <fullName evidence="1">PLXNB</fullName>
    </submittedName>
</protein>
<dbReference type="AlphaFoldDB" id="A0A8S3STP2"/>
<proteinExistence type="predicted"/>
<dbReference type="GO" id="GO:0005886">
    <property type="term" value="C:plasma membrane"/>
    <property type="evidence" value="ECO:0007669"/>
    <property type="project" value="TreeGrafter"/>
</dbReference>
<sequence>MRYQTVNNHISILKSFRNSLIVCGTARQGICYMYDSSDISLKRNFGLIKKNYLGSENSSVMLITKNKNGIDMFFIGQSYDGRKADYFYNEFASLDISNTTNNDWNFDQYSAWSFLSESFHMKQEYQNCAKQTTITVLMRKWQFHVKTPTKYDIGIAAHYDNAQKQLYMTFGIRAYHVDNIQADNTQGSVICVFSIDEMIRKFASEVLTKCFKGTPTWGTPSWHCNSTQCAAASKGEIVTSCTQRIMEFGIEARGDGFINTFIYQIDNELLTSILPWRNSSADIILAGSNTGFLRKILVTSTKGRSYVKFDVSGDRNIPVANEMVLDTHSNLYLLSGNRVTKLSMTSCQLHKRVENV</sequence>
<dbReference type="EMBL" id="CAJPWZ010001648">
    <property type="protein sequence ID" value="CAG2219962.1"/>
    <property type="molecule type" value="Genomic_DNA"/>
</dbReference>
<evidence type="ECO:0000313" key="1">
    <source>
        <dbReference type="EMBL" id="CAG2219962.1"/>
    </source>
</evidence>
<organism evidence="1 2">
    <name type="scientific">Mytilus edulis</name>
    <name type="common">Blue mussel</name>
    <dbReference type="NCBI Taxonomy" id="6550"/>
    <lineage>
        <taxon>Eukaryota</taxon>
        <taxon>Metazoa</taxon>
        <taxon>Spiralia</taxon>
        <taxon>Lophotrochozoa</taxon>
        <taxon>Mollusca</taxon>
        <taxon>Bivalvia</taxon>
        <taxon>Autobranchia</taxon>
        <taxon>Pteriomorphia</taxon>
        <taxon>Mytilida</taxon>
        <taxon>Mytiloidea</taxon>
        <taxon>Mytilidae</taxon>
        <taxon>Mytilinae</taxon>
        <taxon>Mytilus</taxon>
    </lineage>
</organism>
<dbReference type="InterPro" id="IPR036352">
    <property type="entry name" value="Semap_dom_sf"/>
</dbReference>
<dbReference type="PANTHER" id="PTHR22625">
    <property type="entry name" value="PLEXIN"/>
    <property type="match status" value="1"/>
</dbReference>
<dbReference type="GO" id="GO:0030334">
    <property type="term" value="P:regulation of cell migration"/>
    <property type="evidence" value="ECO:0007669"/>
    <property type="project" value="TreeGrafter"/>
</dbReference>
<dbReference type="GO" id="GO:0002116">
    <property type="term" value="C:semaphorin receptor complex"/>
    <property type="evidence" value="ECO:0007669"/>
    <property type="project" value="TreeGrafter"/>
</dbReference>
<evidence type="ECO:0000313" key="2">
    <source>
        <dbReference type="Proteomes" id="UP000683360"/>
    </source>
</evidence>
<gene>
    <name evidence="1" type="ORF">MEDL_33473</name>
</gene>
<keyword evidence="2" id="KW-1185">Reference proteome</keyword>
<dbReference type="PANTHER" id="PTHR22625:SF70">
    <property type="entry name" value="PLEXIN A, ISOFORM A"/>
    <property type="match status" value="1"/>
</dbReference>
<accession>A0A8S3STP2</accession>
<reference evidence="1" key="1">
    <citation type="submission" date="2021-03" db="EMBL/GenBank/DDBJ databases">
        <authorList>
            <person name="Bekaert M."/>
        </authorList>
    </citation>
    <scope>NUCLEOTIDE SEQUENCE</scope>
</reference>
<dbReference type="InterPro" id="IPR015943">
    <property type="entry name" value="WD40/YVTN_repeat-like_dom_sf"/>
</dbReference>
<dbReference type="Gene3D" id="2.130.10.10">
    <property type="entry name" value="YVTN repeat-like/Quinoprotein amine dehydrogenase"/>
    <property type="match status" value="2"/>
</dbReference>
<dbReference type="Proteomes" id="UP000683360">
    <property type="component" value="Unassembled WGS sequence"/>
</dbReference>
<dbReference type="GO" id="GO:0017154">
    <property type="term" value="F:semaphorin receptor activity"/>
    <property type="evidence" value="ECO:0007669"/>
    <property type="project" value="InterPro"/>
</dbReference>
<name>A0A8S3STP2_MYTED</name>
<dbReference type="SUPFAM" id="SSF101912">
    <property type="entry name" value="Sema domain"/>
    <property type="match status" value="1"/>
</dbReference>
<comment type="caution">
    <text evidence="1">The sequence shown here is derived from an EMBL/GenBank/DDBJ whole genome shotgun (WGS) entry which is preliminary data.</text>
</comment>